<dbReference type="InterPro" id="IPR008974">
    <property type="entry name" value="TRAF-like"/>
</dbReference>
<dbReference type="GO" id="GO:0016020">
    <property type="term" value="C:membrane"/>
    <property type="evidence" value="ECO:0007669"/>
    <property type="project" value="InterPro"/>
</dbReference>
<evidence type="ECO:0000313" key="15">
    <source>
        <dbReference type="Proteomes" id="UP000472270"/>
    </source>
</evidence>
<keyword evidence="8" id="KW-1015">Disulfide bond</keyword>
<keyword evidence="6 10" id="KW-0482">Metalloprotease</keyword>
<dbReference type="SMART" id="SM00137">
    <property type="entry name" value="MAM"/>
    <property type="match status" value="1"/>
</dbReference>
<feature type="binding site" evidence="10">
    <location>
        <position position="118"/>
    </location>
    <ligand>
        <name>Zn(2+)</name>
        <dbReference type="ChEBI" id="CHEBI:29105"/>
        <note>catalytic</note>
    </ligand>
</feature>
<evidence type="ECO:0000256" key="11">
    <source>
        <dbReference type="RuleBase" id="RU361183"/>
    </source>
</evidence>
<feature type="domain" description="MAM" evidence="12">
    <location>
        <begin position="219"/>
        <end position="389"/>
    </location>
</feature>
<dbReference type="Proteomes" id="UP000472270">
    <property type="component" value="Unassembled WGS sequence"/>
</dbReference>
<organism evidence="14 15">
    <name type="scientific">Sinocyclocheilus rhinocerous</name>
    <dbReference type="NCBI Taxonomy" id="307959"/>
    <lineage>
        <taxon>Eukaryota</taxon>
        <taxon>Metazoa</taxon>
        <taxon>Chordata</taxon>
        <taxon>Craniata</taxon>
        <taxon>Vertebrata</taxon>
        <taxon>Euteleostomi</taxon>
        <taxon>Actinopterygii</taxon>
        <taxon>Neopterygii</taxon>
        <taxon>Teleostei</taxon>
        <taxon>Ostariophysi</taxon>
        <taxon>Cypriniformes</taxon>
        <taxon>Cyprinidae</taxon>
        <taxon>Cyprininae</taxon>
        <taxon>Sinocyclocheilus</taxon>
    </lineage>
</organism>
<dbReference type="PROSITE" id="PS50060">
    <property type="entry name" value="MAM_2"/>
    <property type="match status" value="1"/>
</dbReference>
<dbReference type="GO" id="GO:0006508">
    <property type="term" value="P:proteolysis"/>
    <property type="evidence" value="ECO:0007669"/>
    <property type="project" value="UniProtKB-KW"/>
</dbReference>
<accession>A0A673GQZ4</accession>
<dbReference type="Gene3D" id="2.60.120.200">
    <property type="match status" value="1"/>
</dbReference>
<dbReference type="InterPro" id="IPR006026">
    <property type="entry name" value="Peptidase_Metallo"/>
</dbReference>
<keyword evidence="15" id="KW-1185">Reference proteome</keyword>
<sequence length="581" mass="67040">MYCELNSFVILGLNLREGDIVMVSSHFYCFRLFWIVVIGVNYKGVIWRAFEQFRLKSCIDFKPRAAEDISYISLESRDGCWSYVGRTFAGAQALSIGDGCGTKAIVEHEFLHALGFWHEQSRYDRDDYLTINFENIITGQEHNFNKYSENQTTTQDTQYDYYSVMHYDKNAFSNGNGSTIITKRPEFQDVIGQRLDLSEYDVIELNKLYKCNSSISFLDHCSFDDESLCQMSVCSAGDYGWQRMKSVSGINVTDHTYLGKEQNGTSFFMHFSTEGRNEGDAAKMESKTMTPKRDCKVQCLQFYYYHSGHESDQLNIWIREYQNEADSRGTLRLMDQITEPPGNYWKLHHVPLNANKTFQVVFEVRKGAGNSSGGFSLDDINISETECPHTWQIRDFEKVLNNSVFDTWMYSPLYYSSDGYRFQAGLSVYQNYLSIYVRLVSGVYEDQLQWPCPWRQITFQMLDQNPHLQKRMSSEKSFTSDPSLIYSNVSVWDNPQNTGTQVVIGNETVYVGIFWGYKYAIMKEDLTRREFIKGGDIIFLFTMQDISGFLQKDSLPCPKATVKNFNVTSDLSAQQGSCAPR</sequence>
<dbReference type="InterPro" id="IPR002083">
    <property type="entry name" value="MATH/TRAF_dom"/>
</dbReference>
<name>A0A673GQZ4_9TELE</name>
<reference evidence="14" key="1">
    <citation type="submission" date="2025-08" db="UniProtKB">
        <authorList>
            <consortium name="Ensembl"/>
        </authorList>
    </citation>
    <scope>IDENTIFICATION</scope>
</reference>
<evidence type="ECO:0000256" key="5">
    <source>
        <dbReference type="ARBA" id="ARBA00022833"/>
    </source>
</evidence>
<dbReference type="PRINTS" id="PR00020">
    <property type="entry name" value="MAMDOMAIN"/>
</dbReference>
<evidence type="ECO:0000256" key="10">
    <source>
        <dbReference type="PROSITE-ProRule" id="PRU01211"/>
    </source>
</evidence>
<evidence type="ECO:0000256" key="3">
    <source>
        <dbReference type="ARBA" id="ARBA00022729"/>
    </source>
</evidence>
<dbReference type="Gene3D" id="3.40.390.10">
    <property type="entry name" value="Collagenase (Catalytic Domain)"/>
    <property type="match status" value="1"/>
</dbReference>
<dbReference type="CDD" id="cd06263">
    <property type="entry name" value="MAM"/>
    <property type="match status" value="1"/>
</dbReference>
<dbReference type="GO" id="GO:0008270">
    <property type="term" value="F:zinc ion binding"/>
    <property type="evidence" value="ECO:0007669"/>
    <property type="project" value="UniProtKB-UniRule"/>
</dbReference>
<comment type="caution">
    <text evidence="10">Lacks conserved residue(s) required for the propagation of feature annotation.</text>
</comment>
<evidence type="ECO:0000256" key="2">
    <source>
        <dbReference type="ARBA" id="ARBA00022723"/>
    </source>
</evidence>
<dbReference type="InterPro" id="IPR013320">
    <property type="entry name" value="ConA-like_dom_sf"/>
</dbReference>
<evidence type="ECO:0000256" key="1">
    <source>
        <dbReference type="ARBA" id="ARBA00022670"/>
    </source>
</evidence>
<keyword evidence="1 10" id="KW-0645">Protease</keyword>
<evidence type="ECO:0000256" key="6">
    <source>
        <dbReference type="ARBA" id="ARBA00023049"/>
    </source>
</evidence>
<keyword evidence="5 10" id="KW-0862">Zinc</keyword>
<feature type="binding site" evidence="10">
    <location>
        <position position="112"/>
    </location>
    <ligand>
        <name>Zn(2+)</name>
        <dbReference type="ChEBI" id="CHEBI:29105"/>
        <note>catalytic</note>
    </ligand>
</feature>
<dbReference type="FunFam" id="2.60.210.10:FF:000009">
    <property type="entry name" value="Meprin A subunit"/>
    <property type="match status" value="1"/>
</dbReference>
<dbReference type="InterPro" id="IPR024079">
    <property type="entry name" value="MetalloPept_cat_dom_sf"/>
</dbReference>
<dbReference type="GO" id="GO:0004222">
    <property type="term" value="F:metalloendopeptidase activity"/>
    <property type="evidence" value="ECO:0007669"/>
    <property type="project" value="UniProtKB-UniRule"/>
</dbReference>
<gene>
    <name evidence="14" type="primary">LOC107714662</name>
</gene>
<dbReference type="SUPFAM" id="SSF49899">
    <property type="entry name" value="Concanavalin A-like lectins/glucanases"/>
    <property type="match status" value="1"/>
</dbReference>
<evidence type="ECO:0000259" key="12">
    <source>
        <dbReference type="PROSITE" id="PS50060"/>
    </source>
</evidence>
<dbReference type="SUPFAM" id="SSF49599">
    <property type="entry name" value="TRAF domain-like"/>
    <property type="match status" value="1"/>
</dbReference>
<dbReference type="InterPro" id="IPR001506">
    <property type="entry name" value="Peptidase_M12A"/>
</dbReference>
<dbReference type="SMART" id="SM00235">
    <property type="entry name" value="ZnMc"/>
    <property type="match status" value="1"/>
</dbReference>
<proteinExistence type="predicted"/>
<dbReference type="PROSITE" id="PS51864">
    <property type="entry name" value="ASTACIN"/>
    <property type="match status" value="1"/>
</dbReference>
<reference evidence="14" key="2">
    <citation type="submission" date="2025-09" db="UniProtKB">
        <authorList>
            <consortium name="Ensembl"/>
        </authorList>
    </citation>
    <scope>IDENTIFICATION</scope>
</reference>
<feature type="active site" evidence="10">
    <location>
        <position position="109"/>
    </location>
</feature>
<protein>
    <recommendedName>
        <fullName evidence="11">Metalloendopeptidase</fullName>
        <ecNumber evidence="11">3.4.24.-</ecNumber>
    </recommendedName>
</protein>
<dbReference type="Ensembl" id="ENSSRHT00000016300.1">
    <property type="protein sequence ID" value="ENSSRHP00000015777.1"/>
    <property type="gene ID" value="ENSSRHG00000008726.1"/>
</dbReference>
<keyword evidence="9" id="KW-0325">Glycoprotein</keyword>
<evidence type="ECO:0000256" key="9">
    <source>
        <dbReference type="ARBA" id="ARBA00023180"/>
    </source>
</evidence>
<keyword evidence="2 10" id="KW-0479">Metal-binding</keyword>
<dbReference type="PRINTS" id="PR00480">
    <property type="entry name" value="ASTACIN"/>
</dbReference>
<dbReference type="InterPro" id="IPR000998">
    <property type="entry name" value="MAM_dom"/>
</dbReference>
<keyword evidence="7" id="KW-0865">Zymogen</keyword>
<evidence type="ECO:0000259" key="13">
    <source>
        <dbReference type="PROSITE" id="PS51864"/>
    </source>
</evidence>
<dbReference type="SUPFAM" id="SSF55486">
    <property type="entry name" value="Metalloproteases ('zincins'), catalytic domain"/>
    <property type="match status" value="1"/>
</dbReference>
<evidence type="ECO:0000256" key="4">
    <source>
        <dbReference type="ARBA" id="ARBA00022801"/>
    </source>
</evidence>
<evidence type="ECO:0000313" key="14">
    <source>
        <dbReference type="Ensembl" id="ENSSRHP00000015777.1"/>
    </source>
</evidence>
<keyword evidence="3" id="KW-0732">Signal</keyword>
<feature type="domain" description="Peptidase M12A" evidence="13">
    <location>
        <begin position="1"/>
        <end position="212"/>
    </location>
</feature>
<dbReference type="AlphaFoldDB" id="A0A673GQZ4"/>
<dbReference type="PANTHER" id="PTHR10127:SF903">
    <property type="entry name" value="MEPRIN A SUBUNIT"/>
    <property type="match status" value="1"/>
</dbReference>
<comment type="cofactor">
    <cofactor evidence="10 11">
        <name>Zn(2+)</name>
        <dbReference type="ChEBI" id="CHEBI:29105"/>
    </cofactor>
    <text evidence="10 11">Binds 1 zinc ion per subunit.</text>
</comment>
<evidence type="ECO:0000256" key="8">
    <source>
        <dbReference type="ARBA" id="ARBA00023157"/>
    </source>
</evidence>
<keyword evidence="4 10" id="KW-0378">Hydrolase</keyword>
<dbReference type="FunFam" id="3.40.390.10:FF:000015">
    <property type="entry name" value="Meprin A subunit"/>
    <property type="match status" value="1"/>
</dbReference>
<dbReference type="PANTHER" id="PTHR10127">
    <property type="entry name" value="DISCOIDIN, CUB, EGF, LAMININ , AND ZINC METALLOPROTEASE DOMAIN CONTAINING"/>
    <property type="match status" value="1"/>
</dbReference>
<dbReference type="Pfam" id="PF01400">
    <property type="entry name" value="Astacin"/>
    <property type="match status" value="1"/>
</dbReference>
<dbReference type="Pfam" id="PF00629">
    <property type="entry name" value="MAM"/>
    <property type="match status" value="1"/>
</dbReference>
<evidence type="ECO:0000256" key="7">
    <source>
        <dbReference type="ARBA" id="ARBA00023145"/>
    </source>
</evidence>
<feature type="binding site" evidence="10">
    <location>
        <position position="108"/>
    </location>
    <ligand>
        <name>Zn(2+)</name>
        <dbReference type="ChEBI" id="CHEBI:29105"/>
        <note>catalytic</note>
    </ligand>
</feature>
<dbReference type="EC" id="3.4.24.-" evidence="11"/>
<dbReference type="Pfam" id="PF22486">
    <property type="entry name" value="MATH_2"/>
    <property type="match status" value="1"/>
</dbReference>
<dbReference type="Gene3D" id="2.60.210.10">
    <property type="entry name" value="Apoptosis, Tumor Necrosis Factor Receptor Associated Protein 2, Chain A"/>
    <property type="match status" value="1"/>
</dbReference>